<dbReference type="PANTHER" id="PTHR43798:SF31">
    <property type="entry name" value="AB HYDROLASE SUPERFAMILY PROTEIN YCLE"/>
    <property type="match status" value="1"/>
</dbReference>
<dbReference type="RefSeq" id="WP_059037149.1">
    <property type="nucleotide sequence ID" value="NZ_JAADZU010000084.1"/>
</dbReference>
<reference evidence="4 5" key="1">
    <citation type="submission" date="2020-01" db="EMBL/GenBank/DDBJ databases">
        <title>Investigation of new actinobacteria for the biodesulphurisation of diesel fuel.</title>
        <authorList>
            <person name="Athi Narayanan S.M."/>
        </authorList>
    </citation>
    <scope>NUCLEOTIDE SEQUENCE [LARGE SCALE GENOMIC DNA]</scope>
    <source>
        <strain evidence="4 5">213E</strain>
    </source>
</reference>
<feature type="domain" description="AB hydrolase-1" evidence="3">
    <location>
        <begin position="27"/>
        <end position="133"/>
    </location>
</feature>
<organism evidence="4 5">
    <name type="scientific">Gordonia desulfuricans</name>
    <dbReference type="NCBI Taxonomy" id="89051"/>
    <lineage>
        <taxon>Bacteria</taxon>
        <taxon>Bacillati</taxon>
        <taxon>Actinomycetota</taxon>
        <taxon>Actinomycetes</taxon>
        <taxon>Mycobacteriales</taxon>
        <taxon>Gordoniaceae</taxon>
        <taxon>Gordonia</taxon>
    </lineage>
</organism>
<protein>
    <submittedName>
        <fullName evidence="4">Alpha/beta fold hydrolase</fullName>
    </submittedName>
</protein>
<dbReference type="PANTHER" id="PTHR43798">
    <property type="entry name" value="MONOACYLGLYCEROL LIPASE"/>
    <property type="match status" value="1"/>
</dbReference>
<dbReference type="InterPro" id="IPR029058">
    <property type="entry name" value="AB_hydrolase_fold"/>
</dbReference>
<dbReference type="InterPro" id="IPR050266">
    <property type="entry name" value="AB_hydrolase_sf"/>
</dbReference>
<name>A0A7K3LU91_9ACTN</name>
<evidence type="ECO:0000256" key="2">
    <source>
        <dbReference type="SAM" id="MobiDB-lite"/>
    </source>
</evidence>
<gene>
    <name evidence="4" type="ORF">GYA93_19880</name>
</gene>
<dbReference type="EMBL" id="JAADZU010000084">
    <property type="protein sequence ID" value="NDK91812.1"/>
    <property type="molecule type" value="Genomic_DNA"/>
</dbReference>
<keyword evidence="5" id="KW-1185">Reference proteome</keyword>
<dbReference type="SUPFAM" id="SSF53474">
    <property type="entry name" value="alpha/beta-Hydrolases"/>
    <property type="match status" value="1"/>
</dbReference>
<dbReference type="InterPro" id="IPR000073">
    <property type="entry name" value="AB_hydrolase_1"/>
</dbReference>
<evidence type="ECO:0000313" key="4">
    <source>
        <dbReference type="EMBL" id="NDK91812.1"/>
    </source>
</evidence>
<comment type="caution">
    <text evidence="4">The sequence shown here is derived from an EMBL/GenBank/DDBJ whole genome shotgun (WGS) entry which is preliminary data.</text>
</comment>
<dbReference type="GO" id="GO:0016787">
    <property type="term" value="F:hydrolase activity"/>
    <property type="evidence" value="ECO:0007669"/>
    <property type="project" value="UniProtKB-KW"/>
</dbReference>
<dbReference type="PRINTS" id="PR00111">
    <property type="entry name" value="ABHYDROLASE"/>
</dbReference>
<evidence type="ECO:0000313" key="5">
    <source>
        <dbReference type="Proteomes" id="UP000466307"/>
    </source>
</evidence>
<keyword evidence="1 4" id="KW-0378">Hydrolase</keyword>
<accession>A0A7K3LU91</accession>
<sequence>MRLVGRPTESGDLTLAVRTSGTPGAAPPVLLVHGMGGDHSTWRYFAGQLRAAGRAVLAVDLRGHGRSGRPGDYRLESFSDDLRYVLDDLDVAQVDVVGHSLGAHASLRLAMSAPDRVRSLVLEEVPPMPRDQADVDEGIVMDSSLGERVRGLALLLANPMPLLRFDRAVGGQVGAAFEQAEPQWWQRLAQVSARTLVISGGQRSFLPSQHLRTLAETIPGARFEVIEAGHSVHRDRRREFCGAAGGFLTQA</sequence>
<dbReference type="AlphaFoldDB" id="A0A7K3LU91"/>
<proteinExistence type="predicted"/>
<evidence type="ECO:0000256" key="1">
    <source>
        <dbReference type="ARBA" id="ARBA00022801"/>
    </source>
</evidence>
<feature type="region of interest" description="Disordered" evidence="2">
    <location>
        <begin position="1"/>
        <end position="20"/>
    </location>
</feature>
<dbReference type="Gene3D" id="3.40.50.1820">
    <property type="entry name" value="alpha/beta hydrolase"/>
    <property type="match status" value="1"/>
</dbReference>
<dbReference type="Proteomes" id="UP000466307">
    <property type="component" value="Unassembled WGS sequence"/>
</dbReference>
<dbReference type="Pfam" id="PF00561">
    <property type="entry name" value="Abhydrolase_1"/>
    <property type="match status" value="1"/>
</dbReference>
<dbReference type="GO" id="GO:0016020">
    <property type="term" value="C:membrane"/>
    <property type="evidence" value="ECO:0007669"/>
    <property type="project" value="TreeGrafter"/>
</dbReference>
<evidence type="ECO:0000259" key="3">
    <source>
        <dbReference type="Pfam" id="PF00561"/>
    </source>
</evidence>